<dbReference type="EMBL" id="ASHM01150142">
    <property type="protein sequence ID" value="PNX62744.1"/>
    <property type="molecule type" value="Genomic_DNA"/>
</dbReference>
<comment type="caution">
    <text evidence="1">The sequence shown here is derived from an EMBL/GenBank/DDBJ whole genome shotgun (WGS) entry which is preliminary data.</text>
</comment>
<reference evidence="1 2" key="2">
    <citation type="journal article" date="2017" name="Front. Plant Sci.">
        <title>Gene Classification and Mining of Molecular Markers Useful in Red Clover (Trifolium pratense) Breeding.</title>
        <authorList>
            <person name="Istvanek J."/>
            <person name="Dluhosova J."/>
            <person name="Dluhos P."/>
            <person name="Patkova L."/>
            <person name="Nedelnik J."/>
            <person name="Repkova J."/>
        </authorList>
    </citation>
    <scope>NUCLEOTIDE SEQUENCE [LARGE SCALE GENOMIC DNA]</scope>
    <source>
        <strain evidence="2">cv. Tatra</strain>
        <tissue evidence="1">Young leaves</tissue>
    </source>
</reference>
<reference evidence="1 2" key="1">
    <citation type="journal article" date="2014" name="Am. J. Bot.">
        <title>Genome assembly and annotation for red clover (Trifolium pratense; Fabaceae).</title>
        <authorList>
            <person name="Istvanek J."/>
            <person name="Jaros M."/>
            <person name="Krenek A."/>
            <person name="Repkova J."/>
        </authorList>
    </citation>
    <scope>NUCLEOTIDE SEQUENCE [LARGE SCALE GENOMIC DNA]</scope>
    <source>
        <strain evidence="2">cv. Tatra</strain>
        <tissue evidence="1">Young leaves</tissue>
    </source>
</reference>
<protein>
    <submittedName>
        <fullName evidence="1">Cysteine-rich receptor-like protein kinase</fullName>
    </submittedName>
</protein>
<name>A0A2K3K8Z4_TRIPR</name>
<evidence type="ECO:0000313" key="1">
    <source>
        <dbReference type="EMBL" id="PNX62744.1"/>
    </source>
</evidence>
<dbReference type="PANTHER" id="PTHR36617">
    <property type="entry name" value="PROTEIN, PUTATIVE-RELATED"/>
    <property type="match status" value="1"/>
</dbReference>
<gene>
    <name evidence="1" type="ORF">L195_g061297</name>
</gene>
<dbReference type="PANTHER" id="PTHR36617:SF5">
    <property type="entry name" value="OS05G0421675 PROTEIN"/>
    <property type="match status" value="1"/>
</dbReference>
<sequence>MWFRVLAARYRVEGGRLRDGGRRGSLWWRERVSIKEGGVGPGGKWFGDHVVRRVGDGSGTLFWTDLWMDETPLCERFRCLGVAEVAEMFSRWMGQLGCGGGN</sequence>
<keyword evidence="1" id="KW-0418">Kinase</keyword>
<keyword evidence="1" id="KW-0808">Transferase</keyword>
<dbReference type="GO" id="GO:0016301">
    <property type="term" value="F:kinase activity"/>
    <property type="evidence" value="ECO:0007669"/>
    <property type="project" value="UniProtKB-KW"/>
</dbReference>
<accession>A0A2K3K8Z4</accession>
<dbReference type="AlphaFoldDB" id="A0A2K3K8Z4"/>
<evidence type="ECO:0000313" key="2">
    <source>
        <dbReference type="Proteomes" id="UP000236291"/>
    </source>
</evidence>
<proteinExistence type="predicted"/>
<keyword evidence="1" id="KW-0675">Receptor</keyword>
<organism evidence="1 2">
    <name type="scientific">Trifolium pratense</name>
    <name type="common">Red clover</name>
    <dbReference type="NCBI Taxonomy" id="57577"/>
    <lineage>
        <taxon>Eukaryota</taxon>
        <taxon>Viridiplantae</taxon>
        <taxon>Streptophyta</taxon>
        <taxon>Embryophyta</taxon>
        <taxon>Tracheophyta</taxon>
        <taxon>Spermatophyta</taxon>
        <taxon>Magnoliopsida</taxon>
        <taxon>eudicotyledons</taxon>
        <taxon>Gunneridae</taxon>
        <taxon>Pentapetalae</taxon>
        <taxon>rosids</taxon>
        <taxon>fabids</taxon>
        <taxon>Fabales</taxon>
        <taxon>Fabaceae</taxon>
        <taxon>Papilionoideae</taxon>
        <taxon>50 kb inversion clade</taxon>
        <taxon>NPAAA clade</taxon>
        <taxon>Hologalegina</taxon>
        <taxon>IRL clade</taxon>
        <taxon>Trifolieae</taxon>
        <taxon>Trifolium</taxon>
    </lineage>
</organism>
<dbReference type="Proteomes" id="UP000236291">
    <property type="component" value="Unassembled WGS sequence"/>
</dbReference>